<dbReference type="PANTHER" id="PTHR24305">
    <property type="entry name" value="CYTOCHROME P450"/>
    <property type="match status" value="1"/>
</dbReference>
<evidence type="ECO:0000256" key="1">
    <source>
        <dbReference type="ARBA" id="ARBA00001971"/>
    </source>
</evidence>
<evidence type="ECO:0000256" key="7">
    <source>
        <dbReference type="ARBA" id="ARBA00022723"/>
    </source>
</evidence>
<dbReference type="GO" id="GO:0004497">
    <property type="term" value="F:monooxygenase activity"/>
    <property type="evidence" value="ECO:0007669"/>
    <property type="project" value="UniProtKB-KW"/>
</dbReference>
<keyword evidence="11" id="KW-0503">Monooxygenase</keyword>
<keyword evidence="12" id="KW-0472">Membrane</keyword>
<dbReference type="Gene3D" id="1.10.630.10">
    <property type="entry name" value="Cytochrome P450"/>
    <property type="match status" value="1"/>
</dbReference>
<reference evidence="14" key="1">
    <citation type="journal article" date="2016" name="Mol. Biol. Evol.">
        <title>Comparative Genomics of Early-Diverging Mushroom-Forming Fungi Provides Insights into the Origins of Lignocellulose Decay Capabilities.</title>
        <authorList>
            <person name="Nagy L.G."/>
            <person name="Riley R."/>
            <person name="Tritt A."/>
            <person name="Adam C."/>
            <person name="Daum C."/>
            <person name="Floudas D."/>
            <person name="Sun H."/>
            <person name="Yadav J.S."/>
            <person name="Pangilinan J."/>
            <person name="Larsson K.H."/>
            <person name="Matsuura K."/>
            <person name="Barry K."/>
            <person name="Labutti K."/>
            <person name="Kuo R."/>
            <person name="Ohm R.A."/>
            <person name="Bhattacharya S.S."/>
            <person name="Shirouzu T."/>
            <person name="Yoshinaga Y."/>
            <person name="Martin F.M."/>
            <person name="Grigoriev I.V."/>
            <person name="Hibbett D.S."/>
        </authorList>
    </citation>
    <scope>NUCLEOTIDE SEQUENCE [LARGE SCALE GENOMIC DNA]</scope>
    <source>
        <strain evidence="14">CBS 109695</strain>
    </source>
</reference>
<gene>
    <name evidence="14" type="ORF">FIBSPDRAFT_719256</name>
</gene>
<evidence type="ECO:0000256" key="4">
    <source>
        <dbReference type="ARBA" id="ARBA00010617"/>
    </source>
</evidence>
<dbReference type="InterPro" id="IPR002401">
    <property type="entry name" value="Cyt_P450_E_grp-I"/>
</dbReference>
<organism evidence="14">
    <name type="scientific">Athelia psychrophila</name>
    <dbReference type="NCBI Taxonomy" id="1759441"/>
    <lineage>
        <taxon>Eukaryota</taxon>
        <taxon>Fungi</taxon>
        <taxon>Dikarya</taxon>
        <taxon>Basidiomycota</taxon>
        <taxon>Agaricomycotina</taxon>
        <taxon>Agaricomycetes</taxon>
        <taxon>Agaricomycetidae</taxon>
        <taxon>Atheliales</taxon>
        <taxon>Atheliaceae</taxon>
        <taxon>Athelia</taxon>
    </lineage>
</organism>
<evidence type="ECO:0000313" key="14">
    <source>
        <dbReference type="EMBL" id="KZP34338.1"/>
    </source>
</evidence>
<comment type="subcellular location">
    <subcellularLocation>
        <location evidence="2">Membrane</location>
    </subcellularLocation>
</comment>
<evidence type="ECO:0000256" key="10">
    <source>
        <dbReference type="ARBA" id="ARBA00023004"/>
    </source>
</evidence>
<keyword evidence="7 13" id="KW-0479">Metal-binding</keyword>
<comment type="pathway">
    <text evidence="3">Secondary metabolite biosynthesis; terpenoid biosynthesis.</text>
</comment>
<dbReference type="OrthoDB" id="10029320at2759"/>
<evidence type="ECO:0000256" key="8">
    <source>
        <dbReference type="ARBA" id="ARBA00022989"/>
    </source>
</evidence>
<dbReference type="InterPro" id="IPR001128">
    <property type="entry name" value="Cyt_P450"/>
</dbReference>
<evidence type="ECO:0000256" key="9">
    <source>
        <dbReference type="ARBA" id="ARBA00023002"/>
    </source>
</evidence>
<dbReference type="STRING" id="436010.A0A166X1T1"/>
<feature type="binding site" description="axial binding residue" evidence="13">
    <location>
        <position position="468"/>
    </location>
    <ligand>
        <name>heme</name>
        <dbReference type="ChEBI" id="CHEBI:30413"/>
    </ligand>
    <ligandPart>
        <name>Fe</name>
        <dbReference type="ChEBI" id="CHEBI:18248"/>
    </ligandPart>
</feature>
<keyword evidence="9" id="KW-0560">Oxidoreductase</keyword>
<keyword evidence="6" id="KW-0812">Transmembrane</keyword>
<sequence>MQLIVTAYVIYKIVYQLFLYPYWLSPLRHIPGPPLGTPIVGQFGNIIRGEAGIPQREWTKQYGPIVRAVGPLGIERLIFTKPEAMQKILVGDWTEYPRPLWLRNVLGAVTGSGLLTVTGNEHRQMRKAMNPAFGLTNLMAQTDMYYDPIESLVKILESKVKAAADQSHGAEIPMYDWVSKVALDIICISAFDYETDSLHNPHNELAEAYEKMINLQSGHNMAKMIFLMHCIPGFPRLMSSEFFYRMRRVNDMIPGMKEGTIVAESMHVIKKVSAQMLQDKIADAAVVAADNTVKRDIMSILVRARIAEKGDGYQMSDRAMMDQVLTFLGAGHETTASGLAWTLWLLANNVPAQEKLRKECSALIADNPRPDYRSLKDLQYLDCVVQESLRVLPPVPMTWREAAKSDYVDGVYVPKGTILYIPIRVINTAKATWGEDAEEFRPERWLNLPKDHNSTFSTLSFIAGPHGCIGKTMSIIEMKAVLAIIISKFSFEPAFTGQVPKPTAAITMKPADGLPLRVRLAQTN</sequence>
<keyword evidence="8" id="KW-1133">Transmembrane helix</keyword>
<dbReference type="InterPro" id="IPR036396">
    <property type="entry name" value="Cyt_P450_sf"/>
</dbReference>
<keyword evidence="5 13" id="KW-0349">Heme</keyword>
<dbReference type="PRINTS" id="PR00463">
    <property type="entry name" value="EP450I"/>
</dbReference>
<comment type="similarity">
    <text evidence="4">Belongs to the cytochrome P450 family.</text>
</comment>
<dbReference type="Pfam" id="PF00067">
    <property type="entry name" value="p450"/>
    <property type="match status" value="1"/>
</dbReference>
<dbReference type="GO" id="GO:0005506">
    <property type="term" value="F:iron ion binding"/>
    <property type="evidence" value="ECO:0007669"/>
    <property type="project" value="InterPro"/>
</dbReference>
<dbReference type="SUPFAM" id="SSF48264">
    <property type="entry name" value="Cytochrome P450"/>
    <property type="match status" value="1"/>
</dbReference>
<evidence type="ECO:0000256" key="3">
    <source>
        <dbReference type="ARBA" id="ARBA00004721"/>
    </source>
</evidence>
<proteinExistence type="inferred from homology"/>
<dbReference type="PANTHER" id="PTHR24305:SF166">
    <property type="entry name" value="CYTOCHROME P450 12A4, MITOCHONDRIAL-RELATED"/>
    <property type="match status" value="1"/>
</dbReference>
<evidence type="ECO:0000256" key="13">
    <source>
        <dbReference type="PIRSR" id="PIRSR602401-1"/>
    </source>
</evidence>
<keyword evidence="10 13" id="KW-0408">Iron</keyword>
<evidence type="ECO:0000256" key="12">
    <source>
        <dbReference type="ARBA" id="ARBA00023136"/>
    </source>
</evidence>
<comment type="cofactor">
    <cofactor evidence="1 13">
        <name>heme</name>
        <dbReference type="ChEBI" id="CHEBI:30413"/>
    </cofactor>
</comment>
<dbReference type="EMBL" id="KV417480">
    <property type="protein sequence ID" value="KZP34338.1"/>
    <property type="molecule type" value="Genomic_DNA"/>
</dbReference>
<dbReference type="GO" id="GO:0020037">
    <property type="term" value="F:heme binding"/>
    <property type="evidence" value="ECO:0007669"/>
    <property type="project" value="InterPro"/>
</dbReference>
<dbReference type="PRINTS" id="PR00385">
    <property type="entry name" value="P450"/>
</dbReference>
<dbReference type="AlphaFoldDB" id="A0A166X1T1"/>
<name>A0A166X1T1_9AGAM</name>
<dbReference type="InterPro" id="IPR050121">
    <property type="entry name" value="Cytochrome_P450_monoxygenase"/>
</dbReference>
<evidence type="ECO:0000256" key="6">
    <source>
        <dbReference type="ARBA" id="ARBA00022692"/>
    </source>
</evidence>
<dbReference type="GO" id="GO:0016020">
    <property type="term" value="C:membrane"/>
    <property type="evidence" value="ECO:0007669"/>
    <property type="project" value="UniProtKB-SubCell"/>
</dbReference>
<protein>
    <submittedName>
        <fullName evidence="14">Cytochrome P450</fullName>
    </submittedName>
</protein>
<evidence type="ECO:0000256" key="5">
    <source>
        <dbReference type="ARBA" id="ARBA00022617"/>
    </source>
</evidence>
<accession>A0A166X1T1</accession>
<evidence type="ECO:0000256" key="11">
    <source>
        <dbReference type="ARBA" id="ARBA00023033"/>
    </source>
</evidence>
<dbReference type="GO" id="GO:0016705">
    <property type="term" value="F:oxidoreductase activity, acting on paired donors, with incorporation or reduction of molecular oxygen"/>
    <property type="evidence" value="ECO:0007669"/>
    <property type="project" value="InterPro"/>
</dbReference>
<evidence type="ECO:0000256" key="2">
    <source>
        <dbReference type="ARBA" id="ARBA00004370"/>
    </source>
</evidence>